<organism evidence="2 3">
    <name type="scientific">Drosophila ananassae</name>
    <name type="common">Fruit fly</name>
    <dbReference type="NCBI Taxonomy" id="7217"/>
    <lineage>
        <taxon>Eukaryota</taxon>
        <taxon>Metazoa</taxon>
        <taxon>Ecdysozoa</taxon>
        <taxon>Arthropoda</taxon>
        <taxon>Hexapoda</taxon>
        <taxon>Insecta</taxon>
        <taxon>Pterygota</taxon>
        <taxon>Neoptera</taxon>
        <taxon>Endopterygota</taxon>
        <taxon>Diptera</taxon>
        <taxon>Brachycera</taxon>
        <taxon>Muscomorpha</taxon>
        <taxon>Ephydroidea</taxon>
        <taxon>Drosophilidae</taxon>
        <taxon>Drosophila</taxon>
        <taxon>Sophophora</taxon>
    </lineage>
</organism>
<feature type="region of interest" description="Disordered" evidence="1">
    <location>
        <begin position="1"/>
        <end position="278"/>
    </location>
</feature>
<sequence>MLSKMAQPNSAGGGGSGGGGAAAGAGPSGPGRRLPLSLSGGSAVSRIQAGTNGRSNSPQNGGSQKGSATGPVGAVKKPHNQTRSSSSSSASSSASKDEEKKSQNGVGKSTNGKEKPPQNGKDQKEPKPKEKAADKIERETVTEKNESAEETKKEAIASEVPKPEDKDNVVIILDDESEEPEKAPEPSTPTKERKSTRKSGSQQTSPAAKQPSASPAQKKPVDVTPTSVADPSPPAQPEDVEMEPLTVDASPVRGVRSNLDAQPAATSTPGRSIFGFRSSSKQSTEVELAAQASSSPVTAPPRTFAQISGRRSIRGLNTLTPSKVGSYRCVTSDLDTSNCTNASMNATVGSEIPNSSSFSFSIFRSGRKRDRTPPVLSGSQSTNDLAQDVEMSPPKRARFDIFHLNLPSPFSLLRARFSKTTISNPTRLCLDQAPFADDGGEVQNVSGIVIEEEAKLNTSSVSLPEGEEEKGQEAGKDLSVGQEVGVETPKKGGSPVKEIPAEKGVDGNDEAVPVNEENIPPVVETADSEPNRSRCSIM</sequence>
<dbReference type="KEGG" id="dan:6505858"/>
<evidence type="ECO:0000313" key="3">
    <source>
        <dbReference type="Proteomes" id="UP000007801"/>
    </source>
</evidence>
<evidence type="ECO:0000313" key="2">
    <source>
        <dbReference type="EMBL" id="EDV30294.2"/>
    </source>
</evidence>
<dbReference type="eggNOG" id="ENOG502TATK">
    <property type="taxonomic scope" value="Eukaryota"/>
</dbReference>
<dbReference type="EMBL" id="CH902623">
    <property type="protein sequence ID" value="EDV30294.2"/>
    <property type="molecule type" value="Genomic_DNA"/>
</dbReference>
<dbReference type="HOGENOM" id="CLU_493699_0_0_1"/>
<proteinExistence type="predicted"/>
<dbReference type="Proteomes" id="UP000007801">
    <property type="component" value="Unassembled WGS sequence"/>
</dbReference>
<dbReference type="GeneID" id="6505858"/>
<dbReference type="InParanoid" id="B3MSQ4"/>
<protein>
    <submittedName>
        <fullName evidence="2">Uncharacterized protein</fullName>
    </submittedName>
</protein>
<feature type="region of interest" description="Disordered" evidence="1">
    <location>
        <begin position="368"/>
        <end position="390"/>
    </location>
</feature>
<feature type="compositionally biased region" description="Low complexity" evidence="1">
    <location>
        <begin position="30"/>
        <end position="43"/>
    </location>
</feature>
<accession>B3MSQ4</accession>
<reference evidence="2 3" key="1">
    <citation type="journal article" date="2007" name="Nature">
        <title>Evolution of genes and genomes on the Drosophila phylogeny.</title>
        <authorList>
            <consortium name="Drosophila 12 Genomes Consortium"/>
            <person name="Clark A.G."/>
            <person name="Eisen M.B."/>
            <person name="Smith D.R."/>
            <person name="Bergman C.M."/>
            <person name="Oliver B."/>
            <person name="Markow T.A."/>
            <person name="Kaufman T.C."/>
            <person name="Kellis M."/>
            <person name="Gelbart W."/>
            <person name="Iyer V.N."/>
            <person name="Pollard D.A."/>
            <person name="Sackton T.B."/>
            <person name="Larracuente A.M."/>
            <person name="Singh N.D."/>
            <person name="Abad J.P."/>
            <person name="Abt D.N."/>
            <person name="Adryan B."/>
            <person name="Aguade M."/>
            <person name="Akashi H."/>
            <person name="Anderson W.W."/>
            <person name="Aquadro C.F."/>
            <person name="Ardell D.H."/>
            <person name="Arguello R."/>
            <person name="Artieri C.G."/>
            <person name="Barbash D.A."/>
            <person name="Barker D."/>
            <person name="Barsanti P."/>
            <person name="Batterham P."/>
            <person name="Batzoglou S."/>
            <person name="Begun D."/>
            <person name="Bhutkar A."/>
            <person name="Blanco E."/>
            <person name="Bosak S.A."/>
            <person name="Bradley R.K."/>
            <person name="Brand A.D."/>
            <person name="Brent M.R."/>
            <person name="Brooks A.N."/>
            <person name="Brown R.H."/>
            <person name="Butlin R.K."/>
            <person name="Caggese C."/>
            <person name="Calvi B.R."/>
            <person name="Bernardo de Carvalho A."/>
            <person name="Caspi A."/>
            <person name="Castrezana S."/>
            <person name="Celniker S.E."/>
            <person name="Chang J.L."/>
            <person name="Chapple C."/>
            <person name="Chatterji S."/>
            <person name="Chinwalla A."/>
            <person name="Civetta A."/>
            <person name="Clifton S.W."/>
            <person name="Comeron J.M."/>
            <person name="Costello J.C."/>
            <person name="Coyne J.A."/>
            <person name="Daub J."/>
            <person name="David R.G."/>
            <person name="Delcher A.L."/>
            <person name="Delehaunty K."/>
            <person name="Do C.B."/>
            <person name="Ebling H."/>
            <person name="Edwards K."/>
            <person name="Eickbush T."/>
            <person name="Evans J.D."/>
            <person name="Filipski A."/>
            <person name="Findeiss S."/>
            <person name="Freyhult E."/>
            <person name="Fulton L."/>
            <person name="Fulton R."/>
            <person name="Garcia A.C."/>
            <person name="Gardiner A."/>
            <person name="Garfield D.A."/>
            <person name="Garvin B.E."/>
            <person name="Gibson G."/>
            <person name="Gilbert D."/>
            <person name="Gnerre S."/>
            <person name="Godfrey J."/>
            <person name="Good R."/>
            <person name="Gotea V."/>
            <person name="Gravely B."/>
            <person name="Greenberg A.J."/>
            <person name="Griffiths-Jones S."/>
            <person name="Gross S."/>
            <person name="Guigo R."/>
            <person name="Gustafson E.A."/>
            <person name="Haerty W."/>
            <person name="Hahn M.W."/>
            <person name="Halligan D.L."/>
            <person name="Halpern A.L."/>
            <person name="Halter G.M."/>
            <person name="Han M.V."/>
            <person name="Heger A."/>
            <person name="Hillier L."/>
            <person name="Hinrichs A.S."/>
            <person name="Holmes I."/>
            <person name="Hoskins R.A."/>
            <person name="Hubisz M.J."/>
            <person name="Hultmark D."/>
            <person name="Huntley M.A."/>
            <person name="Jaffe D.B."/>
            <person name="Jagadeeshan S."/>
            <person name="Jeck W.R."/>
            <person name="Johnson J."/>
            <person name="Jones C.D."/>
            <person name="Jordan W.C."/>
            <person name="Karpen G.H."/>
            <person name="Kataoka E."/>
            <person name="Keightley P.D."/>
            <person name="Kheradpour P."/>
            <person name="Kirkness E.F."/>
            <person name="Koerich L.B."/>
            <person name="Kristiansen K."/>
            <person name="Kudrna D."/>
            <person name="Kulathinal R.J."/>
            <person name="Kumar S."/>
            <person name="Kwok R."/>
            <person name="Lander E."/>
            <person name="Langley C.H."/>
            <person name="Lapoint R."/>
            <person name="Lazzaro B.P."/>
            <person name="Lee S.J."/>
            <person name="Levesque L."/>
            <person name="Li R."/>
            <person name="Lin C.F."/>
            <person name="Lin M.F."/>
            <person name="Lindblad-Toh K."/>
            <person name="Llopart A."/>
            <person name="Long M."/>
            <person name="Low L."/>
            <person name="Lozovsky E."/>
            <person name="Lu J."/>
            <person name="Luo M."/>
            <person name="Machado C.A."/>
            <person name="Makalowski W."/>
            <person name="Marzo M."/>
            <person name="Matsuda M."/>
            <person name="Matzkin L."/>
            <person name="McAllister B."/>
            <person name="McBride C.S."/>
            <person name="McKernan B."/>
            <person name="McKernan K."/>
            <person name="Mendez-Lago M."/>
            <person name="Minx P."/>
            <person name="Mollenhauer M.U."/>
            <person name="Montooth K."/>
            <person name="Mount S.M."/>
            <person name="Mu X."/>
            <person name="Myers E."/>
            <person name="Negre B."/>
            <person name="Newfeld S."/>
            <person name="Nielsen R."/>
            <person name="Noor M.A."/>
            <person name="O'Grady P."/>
            <person name="Pachter L."/>
            <person name="Papaceit M."/>
            <person name="Parisi M.J."/>
            <person name="Parisi M."/>
            <person name="Parts L."/>
            <person name="Pedersen J.S."/>
            <person name="Pesole G."/>
            <person name="Phillippy A.M."/>
            <person name="Ponting C.P."/>
            <person name="Pop M."/>
            <person name="Porcelli D."/>
            <person name="Powell J.R."/>
            <person name="Prohaska S."/>
            <person name="Pruitt K."/>
            <person name="Puig M."/>
            <person name="Quesneville H."/>
            <person name="Ram K.R."/>
            <person name="Rand D."/>
            <person name="Rasmussen M.D."/>
            <person name="Reed L.K."/>
            <person name="Reenan R."/>
            <person name="Reily A."/>
            <person name="Remington K.A."/>
            <person name="Rieger T.T."/>
            <person name="Ritchie M.G."/>
            <person name="Robin C."/>
            <person name="Rogers Y.H."/>
            <person name="Rohde C."/>
            <person name="Rozas J."/>
            <person name="Rubenfield M.J."/>
            <person name="Ruiz A."/>
            <person name="Russo S."/>
            <person name="Salzberg S.L."/>
            <person name="Sanchez-Gracia A."/>
            <person name="Saranga D.J."/>
            <person name="Sato H."/>
            <person name="Schaeffer S.W."/>
            <person name="Schatz M.C."/>
            <person name="Schlenke T."/>
            <person name="Schwartz R."/>
            <person name="Segarra C."/>
            <person name="Singh R.S."/>
            <person name="Sirot L."/>
            <person name="Sirota M."/>
            <person name="Sisneros N.B."/>
            <person name="Smith C.D."/>
            <person name="Smith T.F."/>
            <person name="Spieth J."/>
            <person name="Stage D.E."/>
            <person name="Stark A."/>
            <person name="Stephan W."/>
            <person name="Strausberg R.L."/>
            <person name="Strempel S."/>
            <person name="Sturgill D."/>
            <person name="Sutton G."/>
            <person name="Sutton G.G."/>
            <person name="Tao W."/>
            <person name="Teichmann S."/>
            <person name="Tobari Y.N."/>
            <person name="Tomimura Y."/>
            <person name="Tsolas J.M."/>
            <person name="Valente V.L."/>
            <person name="Venter E."/>
            <person name="Venter J.C."/>
            <person name="Vicario S."/>
            <person name="Vieira F.G."/>
            <person name="Vilella A.J."/>
            <person name="Villasante A."/>
            <person name="Walenz B."/>
            <person name="Wang J."/>
            <person name="Wasserman M."/>
            <person name="Watts T."/>
            <person name="Wilson D."/>
            <person name="Wilson R.K."/>
            <person name="Wing R.A."/>
            <person name="Wolfner M.F."/>
            <person name="Wong A."/>
            <person name="Wong G.K."/>
            <person name="Wu C.I."/>
            <person name="Wu G."/>
            <person name="Yamamoto D."/>
            <person name="Yang H.P."/>
            <person name="Yang S.P."/>
            <person name="Yorke J.A."/>
            <person name="Yoshida K."/>
            <person name="Zdobnov E."/>
            <person name="Zhang P."/>
            <person name="Zhang Y."/>
            <person name="Zimin A.V."/>
            <person name="Baldwin J."/>
            <person name="Abdouelleil A."/>
            <person name="Abdulkadir J."/>
            <person name="Abebe A."/>
            <person name="Abera B."/>
            <person name="Abreu J."/>
            <person name="Acer S.C."/>
            <person name="Aftuck L."/>
            <person name="Alexander A."/>
            <person name="An P."/>
            <person name="Anderson E."/>
            <person name="Anderson S."/>
            <person name="Arachi H."/>
            <person name="Azer M."/>
            <person name="Bachantsang P."/>
            <person name="Barry A."/>
            <person name="Bayul T."/>
            <person name="Berlin A."/>
            <person name="Bessette D."/>
            <person name="Bloom T."/>
            <person name="Blye J."/>
            <person name="Boguslavskiy L."/>
            <person name="Bonnet C."/>
            <person name="Boukhgalter B."/>
            <person name="Bourzgui I."/>
            <person name="Brown A."/>
            <person name="Cahill P."/>
            <person name="Channer S."/>
            <person name="Cheshatsang Y."/>
            <person name="Chuda L."/>
            <person name="Citroen M."/>
            <person name="Collymore A."/>
            <person name="Cooke P."/>
            <person name="Costello M."/>
            <person name="D'Aco K."/>
            <person name="Daza R."/>
            <person name="De Haan G."/>
            <person name="DeGray S."/>
            <person name="DeMaso C."/>
            <person name="Dhargay N."/>
            <person name="Dooley K."/>
            <person name="Dooley E."/>
            <person name="Doricent M."/>
            <person name="Dorje P."/>
            <person name="Dorjee K."/>
            <person name="Dupes A."/>
            <person name="Elong R."/>
            <person name="Falk J."/>
            <person name="Farina A."/>
            <person name="Faro S."/>
            <person name="Ferguson D."/>
            <person name="Fisher S."/>
            <person name="Foley C.D."/>
            <person name="Franke A."/>
            <person name="Friedrich D."/>
            <person name="Gadbois L."/>
            <person name="Gearin G."/>
            <person name="Gearin C.R."/>
            <person name="Giannoukos G."/>
            <person name="Goode T."/>
            <person name="Graham J."/>
            <person name="Grandbois E."/>
            <person name="Grewal S."/>
            <person name="Gyaltsen K."/>
            <person name="Hafez N."/>
            <person name="Hagos B."/>
            <person name="Hall J."/>
            <person name="Henson C."/>
            <person name="Hollinger A."/>
            <person name="Honan T."/>
            <person name="Huard M.D."/>
            <person name="Hughes L."/>
            <person name="Hurhula B."/>
            <person name="Husby M.E."/>
            <person name="Kamat A."/>
            <person name="Kanga B."/>
            <person name="Kashin S."/>
            <person name="Khazanovich D."/>
            <person name="Kisner P."/>
            <person name="Lance K."/>
            <person name="Lara M."/>
            <person name="Lee W."/>
            <person name="Lennon N."/>
            <person name="Letendre F."/>
            <person name="LeVine R."/>
            <person name="Lipovsky A."/>
            <person name="Liu X."/>
            <person name="Liu J."/>
            <person name="Liu S."/>
            <person name="Lokyitsang T."/>
            <person name="Lokyitsang Y."/>
            <person name="Lubonja R."/>
            <person name="Lui A."/>
            <person name="MacDonald P."/>
            <person name="Magnisalis V."/>
            <person name="Maru K."/>
            <person name="Matthews C."/>
            <person name="McCusker W."/>
            <person name="McDonough S."/>
            <person name="Mehta T."/>
            <person name="Meldrim J."/>
            <person name="Meneus L."/>
            <person name="Mihai O."/>
            <person name="Mihalev A."/>
            <person name="Mihova T."/>
            <person name="Mittelman R."/>
            <person name="Mlenga V."/>
            <person name="Montmayeur A."/>
            <person name="Mulrain L."/>
            <person name="Navidi A."/>
            <person name="Naylor J."/>
            <person name="Negash T."/>
            <person name="Nguyen T."/>
            <person name="Nguyen N."/>
            <person name="Nicol R."/>
            <person name="Norbu C."/>
            <person name="Norbu N."/>
            <person name="Novod N."/>
            <person name="O'Neill B."/>
            <person name="Osman S."/>
            <person name="Markiewicz E."/>
            <person name="Oyono O.L."/>
            <person name="Patti C."/>
            <person name="Phunkhang P."/>
            <person name="Pierre F."/>
            <person name="Priest M."/>
            <person name="Raghuraman S."/>
            <person name="Rege F."/>
            <person name="Reyes R."/>
            <person name="Rise C."/>
            <person name="Rogov P."/>
            <person name="Ross K."/>
            <person name="Ryan E."/>
            <person name="Settipalli S."/>
            <person name="Shea T."/>
            <person name="Sherpa N."/>
            <person name="Shi L."/>
            <person name="Shih D."/>
            <person name="Sparrow T."/>
            <person name="Spaulding J."/>
            <person name="Stalker J."/>
            <person name="Stange-Thomann N."/>
            <person name="Stavropoulos S."/>
            <person name="Stone C."/>
            <person name="Strader C."/>
            <person name="Tesfaye S."/>
            <person name="Thomson T."/>
            <person name="Thoulutsang Y."/>
            <person name="Thoulutsang D."/>
            <person name="Topham K."/>
            <person name="Topping I."/>
            <person name="Tsamla T."/>
            <person name="Vassiliev H."/>
            <person name="Vo A."/>
            <person name="Wangchuk T."/>
            <person name="Wangdi T."/>
            <person name="Weiand M."/>
            <person name="Wilkinson J."/>
            <person name="Wilson A."/>
            <person name="Yadav S."/>
            <person name="Young G."/>
            <person name="Yu Q."/>
            <person name="Zembek L."/>
            <person name="Zhong D."/>
            <person name="Zimmer A."/>
            <person name="Zwirko Z."/>
            <person name="Jaffe D.B."/>
            <person name="Alvarez P."/>
            <person name="Brockman W."/>
            <person name="Butler J."/>
            <person name="Chin C."/>
            <person name="Gnerre S."/>
            <person name="Grabherr M."/>
            <person name="Kleber M."/>
            <person name="Mauceli E."/>
            <person name="MacCallum I."/>
        </authorList>
    </citation>
    <scope>NUCLEOTIDE SEQUENCE [LARGE SCALE GENOMIC DNA]</scope>
    <source>
        <strain evidence="3">Tucson 14024-0371.13</strain>
    </source>
</reference>
<dbReference type="FunCoup" id="B3MSQ4">
    <property type="interactions" value="84"/>
</dbReference>
<feature type="compositionally biased region" description="Basic and acidic residues" evidence="1">
    <location>
        <begin position="111"/>
        <end position="168"/>
    </location>
</feature>
<feature type="compositionally biased region" description="Polar residues" evidence="1">
    <location>
        <begin position="48"/>
        <end position="67"/>
    </location>
</feature>
<feature type="region of interest" description="Disordered" evidence="1">
    <location>
        <begin position="457"/>
        <end position="538"/>
    </location>
</feature>
<keyword evidence="3" id="KW-1185">Reference proteome</keyword>
<dbReference type="OrthoDB" id="8048461at2759"/>
<feature type="compositionally biased region" description="Low complexity" evidence="1">
    <location>
        <begin position="201"/>
        <end position="218"/>
    </location>
</feature>
<feature type="compositionally biased region" description="Low complexity" evidence="1">
    <location>
        <begin position="84"/>
        <end position="94"/>
    </location>
</feature>
<name>B3MSQ4_DROAN</name>
<feature type="compositionally biased region" description="Gly residues" evidence="1">
    <location>
        <begin position="11"/>
        <end position="29"/>
    </location>
</feature>
<evidence type="ECO:0000256" key="1">
    <source>
        <dbReference type="SAM" id="MobiDB-lite"/>
    </source>
</evidence>
<gene>
    <name evidence="2" type="primary">Dana\GF23214</name>
    <name evidence="2" type="synonym">dana_GLEANR_7876</name>
    <name evidence="2" type="ORF">GF23214</name>
</gene>
<dbReference type="AlphaFoldDB" id="B3MSQ4"/>
<feature type="compositionally biased region" description="Low complexity" evidence="1">
    <location>
        <begin position="510"/>
        <end position="524"/>
    </location>
</feature>